<dbReference type="Gene3D" id="3.40.50.300">
    <property type="entry name" value="P-loop containing nucleotide triphosphate hydrolases"/>
    <property type="match status" value="2"/>
</dbReference>
<dbReference type="Pfam" id="PF00270">
    <property type="entry name" value="DEAD"/>
    <property type="match status" value="1"/>
</dbReference>
<dbReference type="SUPFAM" id="SSF52540">
    <property type="entry name" value="P-loop containing nucleoside triphosphate hydrolases"/>
    <property type="match status" value="1"/>
</dbReference>
<dbReference type="Pfam" id="PF21099">
    <property type="entry name" value="POLQ_helical"/>
    <property type="match status" value="1"/>
</dbReference>
<dbReference type="PROSITE" id="PS51192">
    <property type="entry name" value="HELICASE_ATP_BIND_1"/>
    <property type="match status" value="1"/>
</dbReference>
<dbReference type="AlphaFoldDB" id="A0A066XYW0"/>
<keyword evidence="2" id="KW-0378">Hydrolase</keyword>
<evidence type="ECO:0000256" key="3">
    <source>
        <dbReference type="ARBA" id="ARBA00022806"/>
    </source>
</evidence>
<feature type="domain" description="Helicase ATP-binding" evidence="7">
    <location>
        <begin position="126"/>
        <end position="293"/>
    </location>
</feature>
<dbReference type="PANTHER" id="PTHR47961">
    <property type="entry name" value="DNA POLYMERASE THETA, PUTATIVE (AFU_ORTHOLOGUE AFUA_1G05260)-RELATED"/>
    <property type="match status" value="1"/>
</dbReference>
<evidence type="ECO:0000256" key="6">
    <source>
        <dbReference type="SAM" id="MobiDB-lite"/>
    </source>
</evidence>
<dbReference type="SUPFAM" id="SSF46785">
    <property type="entry name" value="Winged helix' DNA-binding domain"/>
    <property type="match status" value="1"/>
</dbReference>
<reference evidence="10" key="1">
    <citation type="journal article" date="2014" name="Genome Announc.">
        <title>Draft genome sequence of Colletotrichum sublineola, a destructive pathogen of cultivated sorghum.</title>
        <authorList>
            <person name="Baroncelli R."/>
            <person name="Sanz-Martin J.M."/>
            <person name="Rech G.E."/>
            <person name="Sukno S.A."/>
            <person name="Thon M.R."/>
        </authorList>
    </citation>
    <scope>NUCLEOTIDE SEQUENCE [LARGE SCALE GENOMIC DNA]</scope>
    <source>
        <strain evidence="10">TX430BB</strain>
    </source>
</reference>
<evidence type="ECO:0000313" key="10">
    <source>
        <dbReference type="Proteomes" id="UP000027238"/>
    </source>
</evidence>
<dbReference type="GO" id="GO:0005524">
    <property type="term" value="F:ATP binding"/>
    <property type="evidence" value="ECO:0007669"/>
    <property type="project" value="UniProtKB-KW"/>
</dbReference>
<dbReference type="InterPro" id="IPR036390">
    <property type="entry name" value="WH_DNA-bd_sf"/>
</dbReference>
<feature type="compositionally biased region" description="Polar residues" evidence="6">
    <location>
        <begin position="326"/>
        <end position="337"/>
    </location>
</feature>
<sequence>MASHNGIWHKTSFEAAHEQGRTYQTFPTVAGQKRPRSGSENPTAPRPKTLPSHKVHVQRASSLPPGPPKLTASSIVSLDVVPQGPSEYTQRWSCPSTPSLSSDPLLALAHPFYGLPRPLVRNFHNLVLMLKRVLEDKNAKVLLVLPYVALVQEKVRWLRNIVQGVAKPKDEIDDERRVWRRRADEDSIRVIGFFGGSKIKPTWSDFDIGVCTIEKANALINTAIDDCSINQLKAVVLDELHMIDDDHRGYLMELMGTKLLTLPQPVQVIGMSATMSNINLLANWLGAHSYETRYRPVPIEEHLVYEGNIYPAATISGLLRTANHLKTGTQPERQTSRAIRRVEPSSHREFQDPVLNAVVSLASETARAGYGALVFASSRYGCESDARWIARVMPTQNELDPALVEKRLDLLAELRSLGTGLDPVLEETAGLTIEERELIAKAYDTGVVKVCIATCSLAAGINLPARRVILHNARMGRDFVGPSMLRQMRGRAGRKGKDEVGETYLCCRKDDLEQVVDLMHAEMPNITSGLMTDKRRIQRALLEVIAVRLATSRDGLDEYIRKTLLSHSSSFEALQNCVEVSLRNLQEMKFVATDVCGNYQPTTLGRAIVASALDPDDGVFIHKELERALQAFVMDGEMHILYTFTPVQDFGTNINWQVFRNEMENLDDSGHRVLGFLGLKRAVINRLAQGSTLKETTAEEKETVRVHRRFYMAFQLRDLCNEMPIQAVARKYDVPRGAVQTLSQTCHGFAAGMIKFCEHMGWGIMAAALDHFSDRLRAGAKSDLLALAQITFVKSRTARVFWENGFRSVAAIANADPSELLPVLMQAQPSKLRIKGQESDKYEEKLMAKARVIADSANRLWQRICVRVMGAQAPTATSGCYSFSVARLAATLVRNRTSRPQMPPTQKRCNGARHPKATQARSHGTRRAVQRFRPSRSGAAHGSSQTIHTAPSLTQTYALSGERGIEHRPKWVAILGMFATEQDRDPAGMATRRELWVTPDMQPILLCDSVMVHAGLVQQGTGKINEFYPVPKWLVRSAPSGLDAPRLGWWSRALLGAANKGLTATAHRASYPPSSVLLDHLRIARGVAA</sequence>
<feature type="domain" description="Helicase C-terminal" evidence="8">
    <location>
        <begin position="353"/>
        <end position="538"/>
    </location>
</feature>
<dbReference type="InterPro" id="IPR046931">
    <property type="entry name" value="HTH_61"/>
</dbReference>
<dbReference type="Proteomes" id="UP000027238">
    <property type="component" value="Unassembled WGS sequence"/>
</dbReference>
<dbReference type="PROSITE" id="PS51194">
    <property type="entry name" value="HELICASE_CTER"/>
    <property type="match status" value="1"/>
</dbReference>
<protein>
    <submittedName>
        <fullName evidence="9">Putative DEAD/DEAH box helicase</fullName>
    </submittedName>
</protein>
<feature type="region of interest" description="Disordered" evidence="6">
    <location>
        <begin position="326"/>
        <end position="345"/>
    </location>
</feature>
<dbReference type="InterPro" id="IPR027417">
    <property type="entry name" value="P-loop_NTPase"/>
</dbReference>
<evidence type="ECO:0000256" key="2">
    <source>
        <dbReference type="ARBA" id="ARBA00022801"/>
    </source>
</evidence>
<dbReference type="InterPro" id="IPR011545">
    <property type="entry name" value="DEAD/DEAH_box_helicase_dom"/>
</dbReference>
<feature type="compositionally biased region" description="Polar residues" evidence="6">
    <location>
        <begin position="942"/>
        <end position="953"/>
    </location>
</feature>
<dbReference type="SMART" id="SM00490">
    <property type="entry name" value="HELICc"/>
    <property type="match status" value="1"/>
</dbReference>
<evidence type="ECO:0000259" key="8">
    <source>
        <dbReference type="PROSITE" id="PS51194"/>
    </source>
</evidence>
<feature type="region of interest" description="Disordered" evidence="6">
    <location>
        <begin position="1"/>
        <end position="68"/>
    </location>
</feature>
<dbReference type="PANTHER" id="PTHR47961:SF6">
    <property type="entry name" value="DNA-DIRECTED DNA POLYMERASE"/>
    <property type="match status" value="1"/>
</dbReference>
<dbReference type="InterPro" id="IPR014001">
    <property type="entry name" value="Helicase_ATP-bd"/>
</dbReference>
<dbReference type="STRING" id="1173701.A0A066XYW0"/>
<keyword evidence="1" id="KW-0547">Nucleotide-binding</keyword>
<keyword evidence="10" id="KW-1185">Reference proteome</keyword>
<feature type="region of interest" description="Disordered" evidence="6">
    <location>
        <begin position="894"/>
        <end position="953"/>
    </location>
</feature>
<dbReference type="GO" id="GO:0003676">
    <property type="term" value="F:nucleic acid binding"/>
    <property type="evidence" value="ECO:0007669"/>
    <property type="project" value="InterPro"/>
</dbReference>
<dbReference type="GO" id="GO:0043138">
    <property type="term" value="F:3'-5' DNA helicase activity"/>
    <property type="evidence" value="ECO:0007669"/>
    <property type="project" value="UniProtKB-EC"/>
</dbReference>
<proteinExistence type="predicted"/>
<evidence type="ECO:0000256" key="4">
    <source>
        <dbReference type="ARBA" id="ARBA00022840"/>
    </source>
</evidence>
<organism evidence="9 10">
    <name type="scientific">Colletotrichum sublineola</name>
    <name type="common">Sorghum anthracnose fungus</name>
    <dbReference type="NCBI Taxonomy" id="1173701"/>
    <lineage>
        <taxon>Eukaryota</taxon>
        <taxon>Fungi</taxon>
        <taxon>Dikarya</taxon>
        <taxon>Ascomycota</taxon>
        <taxon>Pezizomycotina</taxon>
        <taxon>Sordariomycetes</taxon>
        <taxon>Hypocreomycetidae</taxon>
        <taxon>Glomerellales</taxon>
        <taxon>Glomerellaceae</taxon>
        <taxon>Colletotrichum</taxon>
        <taxon>Colletotrichum graminicola species complex</taxon>
    </lineage>
</organism>
<dbReference type="SMART" id="SM00487">
    <property type="entry name" value="DEXDc"/>
    <property type="match status" value="1"/>
</dbReference>
<dbReference type="GO" id="GO:0016787">
    <property type="term" value="F:hydrolase activity"/>
    <property type="evidence" value="ECO:0007669"/>
    <property type="project" value="UniProtKB-KW"/>
</dbReference>
<dbReference type="OMA" id="MFLNANI"/>
<dbReference type="FunFam" id="1.10.3380.20:FF:000005">
    <property type="entry name" value="DNA-directed DNA polymerase theta, putative"/>
    <property type="match status" value="1"/>
</dbReference>
<dbReference type="InterPro" id="IPR057220">
    <property type="entry name" value="DUF7898"/>
</dbReference>
<evidence type="ECO:0000313" key="9">
    <source>
        <dbReference type="EMBL" id="KDN71135.1"/>
    </source>
</evidence>
<dbReference type="SUPFAM" id="SSF158702">
    <property type="entry name" value="Sec63 N-terminal domain-like"/>
    <property type="match status" value="1"/>
</dbReference>
<name>A0A066XYW0_COLSU</name>
<dbReference type="EMBL" id="JMSE01000244">
    <property type="protein sequence ID" value="KDN71135.1"/>
    <property type="molecule type" value="Genomic_DNA"/>
</dbReference>
<gene>
    <name evidence="9" type="ORF">CSUB01_03062</name>
</gene>
<feature type="compositionally biased region" description="Basic residues" evidence="6">
    <location>
        <begin position="923"/>
        <end position="934"/>
    </location>
</feature>
<keyword evidence="4" id="KW-0067">ATP-binding</keyword>
<dbReference type="InterPro" id="IPR001650">
    <property type="entry name" value="Helicase_C-like"/>
</dbReference>
<evidence type="ECO:0000256" key="1">
    <source>
        <dbReference type="ARBA" id="ARBA00022741"/>
    </source>
</evidence>
<evidence type="ECO:0000259" key="7">
    <source>
        <dbReference type="PROSITE" id="PS51192"/>
    </source>
</evidence>
<comment type="catalytic activity">
    <reaction evidence="5">
        <text>ATP + H2O = ADP + phosphate + H(+)</text>
        <dbReference type="Rhea" id="RHEA:13065"/>
        <dbReference type="ChEBI" id="CHEBI:15377"/>
        <dbReference type="ChEBI" id="CHEBI:15378"/>
        <dbReference type="ChEBI" id="CHEBI:30616"/>
        <dbReference type="ChEBI" id="CHEBI:43474"/>
        <dbReference type="ChEBI" id="CHEBI:456216"/>
        <dbReference type="EC" id="5.6.2.4"/>
    </reaction>
</comment>
<comment type="caution">
    <text evidence="9">The sequence shown here is derived from an EMBL/GenBank/DDBJ whole genome shotgun (WGS) entry which is preliminary data.</text>
</comment>
<evidence type="ECO:0000256" key="5">
    <source>
        <dbReference type="ARBA" id="ARBA00048988"/>
    </source>
</evidence>
<dbReference type="Gene3D" id="1.10.3380.20">
    <property type="match status" value="1"/>
</dbReference>
<dbReference type="Pfam" id="PF00271">
    <property type="entry name" value="Helicase_C"/>
    <property type="match status" value="1"/>
</dbReference>
<dbReference type="Pfam" id="PF25453">
    <property type="entry name" value="DUF7898"/>
    <property type="match status" value="1"/>
</dbReference>
<dbReference type="InterPro" id="IPR050474">
    <property type="entry name" value="Hel308_SKI2-like"/>
</dbReference>
<accession>A0A066XYW0</accession>
<dbReference type="eggNOG" id="KOG0950">
    <property type="taxonomic scope" value="Eukaryota"/>
</dbReference>
<dbReference type="OrthoDB" id="2320933at2759"/>
<keyword evidence="3 9" id="KW-0347">Helicase</keyword>
<dbReference type="Pfam" id="PF20470">
    <property type="entry name" value="HTH_61"/>
    <property type="match status" value="1"/>
</dbReference>
<dbReference type="HOGENOM" id="CLU_006553_2_0_1"/>
<feature type="compositionally biased region" description="Basic and acidic residues" evidence="6">
    <location>
        <begin position="11"/>
        <end position="20"/>
    </location>
</feature>
<dbReference type="InterPro" id="IPR048960">
    <property type="entry name" value="POLQ-like_helical"/>
</dbReference>